<dbReference type="PANTHER" id="PTHR33569">
    <property type="entry name" value="UREASE"/>
    <property type="match status" value="1"/>
</dbReference>
<dbReference type="GO" id="GO:0043419">
    <property type="term" value="P:urea catabolic process"/>
    <property type="evidence" value="ECO:0007669"/>
    <property type="project" value="UniProtKB-UniRule"/>
</dbReference>
<comment type="pathway">
    <text evidence="3">Nitrogen metabolism; urea degradation; CO(2) and NH(3) from urea (urease route): step 1/1.</text>
</comment>
<evidence type="ECO:0000313" key="5">
    <source>
        <dbReference type="Proteomes" id="UP000887320"/>
    </source>
</evidence>
<evidence type="ECO:0000256" key="1">
    <source>
        <dbReference type="ARBA" id="ARBA00022801"/>
    </source>
</evidence>
<name>A0A077KZU6_ACIGI</name>
<dbReference type="HAMAP" id="MF_01954">
    <property type="entry name" value="Urease_beta"/>
    <property type="match status" value="1"/>
</dbReference>
<dbReference type="EC" id="3.5.1.5" evidence="3"/>
<dbReference type="InterPro" id="IPR050069">
    <property type="entry name" value="Urease_subunit"/>
</dbReference>
<dbReference type="InterPro" id="IPR036461">
    <property type="entry name" value="Urease_betasu_sf"/>
</dbReference>
<dbReference type="GO" id="GO:0035550">
    <property type="term" value="C:urease complex"/>
    <property type="evidence" value="ECO:0007669"/>
    <property type="project" value="InterPro"/>
</dbReference>
<dbReference type="InterPro" id="IPR002019">
    <property type="entry name" value="Urease_beta-like"/>
</dbReference>
<dbReference type="SUPFAM" id="SSF51278">
    <property type="entry name" value="Urease, beta-subunit"/>
    <property type="match status" value="1"/>
</dbReference>
<comment type="similarity">
    <text evidence="3">Belongs to the urease beta subunit family.</text>
</comment>
<comment type="subunit">
    <text evidence="3">Heterotrimer of UreA (gamma), UreB (beta) and UreC (alpha) subunits. Three heterotrimers associate to form the active enzyme.</text>
</comment>
<keyword evidence="3" id="KW-0963">Cytoplasm</keyword>
<dbReference type="Proteomes" id="UP000887320">
    <property type="component" value="Unassembled WGS sequence"/>
</dbReference>
<comment type="caution">
    <text evidence="4">The sequence shown here is derived from an EMBL/GenBank/DDBJ whole genome shotgun (WGS) entry which is preliminary data.</text>
</comment>
<sequence length="102" mass="11362">MIPGEIITPDCDIEMNVGRDVLKISVSNIGDRPIQVGSHFHFYEANDALQFDRERAKGFRLNIAAGTAVRFEPGQRRDVEIVALVGKREVYGFAGRVMGKLD</sequence>
<evidence type="ECO:0000256" key="2">
    <source>
        <dbReference type="ARBA" id="ARBA00047778"/>
    </source>
</evidence>
<dbReference type="NCBIfam" id="NF009682">
    <property type="entry name" value="PRK13203.1"/>
    <property type="match status" value="1"/>
</dbReference>
<comment type="catalytic activity">
    <reaction evidence="2 3">
        <text>urea + 2 H2O + H(+) = hydrogencarbonate + 2 NH4(+)</text>
        <dbReference type="Rhea" id="RHEA:20557"/>
        <dbReference type="ChEBI" id="CHEBI:15377"/>
        <dbReference type="ChEBI" id="CHEBI:15378"/>
        <dbReference type="ChEBI" id="CHEBI:16199"/>
        <dbReference type="ChEBI" id="CHEBI:17544"/>
        <dbReference type="ChEBI" id="CHEBI:28938"/>
        <dbReference type="EC" id="3.5.1.5"/>
    </reaction>
</comment>
<reference evidence="4" key="1">
    <citation type="submission" date="2021-07" db="EMBL/GenBank/DDBJ databases">
        <authorList>
            <person name="Fernandez M."/>
            <person name="Pereira P."/>
            <person name="Torres Tejerizo G.A."/>
            <person name="Gonzalez P."/>
            <person name="Agostini E."/>
        </authorList>
    </citation>
    <scope>NUCLEOTIDE SEQUENCE</scope>
    <source>
        <strain evidence="4">SFC 500-1A</strain>
    </source>
</reference>
<dbReference type="Pfam" id="PF00699">
    <property type="entry name" value="Urease_beta"/>
    <property type="match status" value="1"/>
</dbReference>
<evidence type="ECO:0000256" key="3">
    <source>
        <dbReference type="HAMAP-Rule" id="MF_01954"/>
    </source>
</evidence>
<dbReference type="GeneID" id="67744307"/>
<dbReference type="PANTHER" id="PTHR33569:SF1">
    <property type="entry name" value="UREASE"/>
    <property type="match status" value="1"/>
</dbReference>
<dbReference type="STRING" id="106649.GCA_000829655_00309"/>
<dbReference type="RefSeq" id="WP_004720299.1">
    <property type="nucleotide sequence ID" value="NZ_AP014630.1"/>
</dbReference>
<dbReference type="CDD" id="cd00407">
    <property type="entry name" value="Urease_beta"/>
    <property type="match status" value="1"/>
</dbReference>
<gene>
    <name evidence="3" type="primary">ureB</name>
    <name evidence="4" type="ORF">KW868_12525</name>
</gene>
<proteinExistence type="inferred from homology"/>
<dbReference type="EMBL" id="JAHWXT010000004">
    <property type="protein sequence ID" value="MCF0265278.1"/>
    <property type="molecule type" value="Genomic_DNA"/>
</dbReference>
<dbReference type="NCBIfam" id="TIGR00192">
    <property type="entry name" value="urease_beta"/>
    <property type="match status" value="1"/>
</dbReference>
<comment type="subcellular location">
    <subcellularLocation>
        <location evidence="3">Cytoplasm</location>
    </subcellularLocation>
</comment>
<dbReference type="Gene3D" id="2.10.150.10">
    <property type="entry name" value="Urease, beta subunit"/>
    <property type="match status" value="1"/>
</dbReference>
<dbReference type="AlphaFoldDB" id="A0A077KZU6"/>
<dbReference type="FunFam" id="2.10.150.10:FF:000001">
    <property type="entry name" value="Urease subunit beta"/>
    <property type="match status" value="1"/>
</dbReference>
<dbReference type="GO" id="GO:0009039">
    <property type="term" value="F:urease activity"/>
    <property type="evidence" value="ECO:0007669"/>
    <property type="project" value="UniProtKB-UniRule"/>
</dbReference>
<accession>A0A077KZU6</accession>
<dbReference type="KEGG" id="agu:AS4_22410"/>
<protein>
    <recommendedName>
        <fullName evidence="3">Urease subunit beta</fullName>
        <ecNumber evidence="3">3.5.1.5</ecNumber>
    </recommendedName>
    <alternativeName>
        <fullName evidence="3">Urea amidohydrolase subunit beta</fullName>
    </alternativeName>
</protein>
<keyword evidence="1 3" id="KW-0378">Hydrolase</keyword>
<organism evidence="4 5">
    <name type="scientific">Acinetobacter guillouiae</name>
    <name type="common">Acinetobacter genomosp. 11</name>
    <dbReference type="NCBI Taxonomy" id="106649"/>
    <lineage>
        <taxon>Bacteria</taxon>
        <taxon>Pseudomonadati</taxon>
        <taxon>Pseudomonadota</taxon>
        <taxon>Gammaproteobacteria</taxon>
        <taxon>Moraxellales</taxon>
        <taxon>Moraxellaceae</taxon>
        <taxon>Acinetobacter</taxon>
    </lineage>
</organism>
<evidence type="ECO:0000313" key="4">
    <source>
        <dbReference type="EMBL" id="MCF0265278.1"/>
    </source>
</evidence>